<dbReference type="PANTHER" id="PTHR12318:SF0">
    <property type="entry name" value="ACYL-COENZYME A DIPHOSPHATASE NUDT19"/>
    <property type="match status" value="1"/>
</dbReference>
<evidence type="ECO:0000256" key="6">
    <source>
        <dbReference type="ARBA" id="ARBA00023211"/>
    </source>
</evidence>
<gene>
    <name evidence="7" type="ORF">CMUST_06480</name>
</gene>
<dbReference type="GO" id="GO:0016818">
    <property type="term" value="F:hydrolase activity, acting on acid anhydrides, in phosphorus-containing anhydrides"/>
    <property type="evidence" value="ECO:0007669"/>
    <property type="project" value="InterPro"/>
</dbReference>
<dbReference type="CDD" id="cd18870">
    <property type="entry name" value="NUDIX_AcylCoAdiphos_Nudt19"/>
    <property type="match status" value="1"/>
</dbReference>
<evidence type="ECO:0000256" key="3">
    <source>
        <dbReference type="ARBA" id="ARBA00022723"/>
    </source>
</evidence>
<dbReference type="RefSeq" id="WP_047261807.1">
    <property type="nucleotide sequence ID" value="NZ_CP011542.1"/>
</dbReference>
<organism evidence="7 8">
    <name type="scientific">Corynebacterium mustelae</name>
    <dbReference type="NCBI Taxonomy" id="571915"/>
    <lineage>
        <taxon>Bacteria</taxon>
        <taxon>Bacillati</taxon>
        <taxon>Actinomycetota</taxon>
        <taxon>Actinomycetes</taxon>
        <taxon>Mycobacteriales</taxon>
        <taxon>Corynebacteriaceae</taxon>
        <taxon>Corynebacterium</taxon>
    </lineage>
</organism>
<dbReference type="SUPFAM" id="SSF55811">
    <property type="entry name" value="Nudix"/>
    <property type="match status" value="1"/>
</dbReference>
<dbReference type="GO" id="GO:0046872">
    <property type="term" value="F:metal ion binding"/>
    <property type="evidence" value="ECO:0007669"/>
    <property type="project" value="UniProtKB-KW"/>
</dbReference>
<dbReference type="EMBL" id="CP011542">
    <property type="protein sequence ID" value="AKK05631.1"/>
    <property type="molecule type" value="Genomic_DNA"/>
</dbReference>
<keyword evidence="6" id="KW-0464">Manganese</keyword>
<keyword evidence="4" id="KW-0378">Hydrolase</keyword>
<accession>A0A0G3GWW8</accession>
<dbReference type="InterPro" id="IPR015797">
    <property type="entry name" value="NUDIX_hydrolase-like_dom_sf"/>
</dbReference>
<dbReference type="OrthoDB" id="7183442at2"/>
<reference evidence="8" key="2">
    <citation type="submission" date="2015-05" db="EMBL/GenBank/DDBJ databases">
        <title>Complete genome sequence of Corynebacterium mustelae DSM 45274, isolated from various tissues of a male ferret with lethal sepsis.</title>
        <authorList>
            <person name="Ruckert C."/>
            <person name="Albersmeier A."/>
            <person name="Winkler A."/>
            <person name="Tauch A."/>
        </authorList>
    </citation>
    <scope>NUCLEOTIDE SEQUENCE [LARGE SCALE GENOMIC DNA]</scope>
    <source>
        <strain evidence="8">DSM 45274</strain>
    </source>
</reference>
<dbReference type="PANTHER" id="PTHR12318">
    <property type="entry name" value="TESTOSTERONE-REGULATED PROTEIN RP2"/>
    <property type="match status" value="1"/>
</dbReference>
<protein>
    <submittedName>
        <fullName evidence="7">NUDIX family protein</fullName>
    </submittedName>
</protein>
<evidence type="ECO:0000313" key="8">
    <source>
        <dbReference type="Proteomes" id="UP000035199"/>
    </source>
</evidence>
<proteinExistence type="predicted"/>
<keyword evidence="8" id="KW-1185">Reference proteome</keyword>
<dbReference type="PATRIC" id="fig|571915.4.peg.1376"/>
<dbReference type="AlphaFoldDB" id="A0A0G3GWW8"/>
<dbReference type="Proteomes" id="UP000035199">
    <property type="component" value="Chromosome"/>
</dbReference>
<comment type="cofactor">
    <cofactor evidence="1">
        <name>Mn(2+)</name>
        <dbReference type="ChEBI" id="CHEBI:29035"/>
    </cofactor>
</comment>
<dbReference type="KEGG" id="cmv:CMUST_06480"/>
<evidence type="ECO:0000256" key="1">
    <source>
        <dbReference type="ARBA" id="ARBA00001936"/>
    </source>
</evidence>
<evidence type="ECO:0000256" key="2">
    <source>
        <dbReference type="ARBA" id="ARBA00001946"/>
    </source>
</evidence>
<evidence type="ECO:0000256" key="5">
    <source>
        <dbReference type="ARBA" id="ARBA00022842"/>
    </source>
</evidence>
<dbReference type="Gene3D" id="3.90.79.10">
    <property type="entry name" value="Nucleoside Triphosphate Pyrophosphohydrolase"/>
    <property type="match status" value="1"/>
</dbReference>
<dbReference type="InterPro" id="IPR039121">
    <property type="entry name" value="NUDT19"/>
</dbReference>
<keyword evidence="3" id="KW-0479">Metal-binding</keyword>
<sequence>MAAKVEGYGGAKLAVTVVLVRDGGTGIEVYVQERVSSMPTFPNATVFPGGGVDPRDFELDITPPAIGATPNSNAQTIDATWHGPDLDEWARRLHTDRSRARALVMAACRELFEESGTLLASYEDGRLITDATPFHAQRLALESHRLSFSQVLERNELMVRTDLLRPCSRWVSPQTDKHQFDMFSFVAVPPFGQEPDGQTREAASTGWFSPSLILDGWRAGLLQLVIPTWAHMLLLSEHDSVSSLMKTIENPTMEPIIGDPVGDPRYAEFFNFTPPRRF</sequence>
<evidence type="ECO:0000313" key="7">
    <source>
        <dbReference type="EMBL" id="AKK05631.1"/>
    </source>
</evidence>
<reference evidence="7 8" key="1">
    <citation type="journal article" date="2015" name="Genome Announc.">
        <title>Complete Genome Sequence of the Type Strain Corynebacterium mustelae DSM 45274, Isolated from Various Tissues of a Male Ferret with Lethal Sepsis.</title>
        <authorList>
            <person name="Ruckert C."/>
            <person name="Eimer J."/>
            <person name="Winkler A."/>
            <person name="Tauch A."/>
        </authorList>
    </citation>
    <scope>NUCLEOTIDE SEQUENCE [LARGE SCALE GENOMIC DNA]</scope>
    <source>
        <strain evidence="7 8">DSM 45274</strain>
    </source>
</reference>
<comment type="cofactor">
    <cofactor evidence="2">
        <name>Mg(2+)</name>
        <dbReference type="ChEBI" id="CHEBI:18420"/>
    </cofactor>
</comment>
<dbReference type="STRING" id="571915.CMUST_06480"/>
<name>A0A0G3GWW8_9CORY</name>
<evidence type="ECO:0000256" key="4">
    <source>
        <dbReference type="ARBA" id="ARBA00022801"/>
    </source>
</evidence>
<keyword evidence="5" id="KW-0460">Magnesium</keyword>